<reference evidence="1" key="1">
    <citation type="submission" date="2018-05" db="EMBL/GenBank/DDBJ databases">
        <authorList>
            <person name="Lanie J.A."/>
            <person name="Ng W.-L."/>
            <person name="Kazmierczak K.M."/>
            <person name="Andrzejewski T.M."/>
            <person name="Davidsen T.M."/>
            <person name="Wayne K.J."/>
            <person name="Tettelin H."/>
            <person name="Glass J.I."/>
            <person name="Rusch D."/>
            <person name="Podicherti R."/>
            <person name="Tsui H.-C.T."/>
            <person name="Winkler M.E."/>
        </authorList>
    </citation>
    <scope>NUCLEOTIDE SEQUENCE</scope>
</reference>
<dbReference type="Gene3D" id="1.10.1220.10">
    <property type="entry name" value="Met repressor-like"/>
    <property type="match status" value="1"/>
</dbReference>
<dbReference type="InterPro" id="IPR013321">
    <property type="entry name" value="Arc_rbn_hlx_hlx"/>
</dbReference>
<gene>
    <name evidence="1" type="ORF">METZ01_LOCUS467542</name>
</gene>
<sequence>MSKHYRMNITLPGAVSEELESISKELGSKKSHIITKALELYFDELDLEIAERRLKEFENGETDTISADEVWKDLGID</sequence>
<dbReference type="InterPro" id="IPR010985">
    <property type="entry name" value="Ribbon_hlx_hlx"/>
</dbReference>
<accession>A0A383B5N5</accession>
<organism evidence="1">
    <name type="scientific">marine metagenome</name>
    <dbReference type="NCBI Taxonomy" id="408172"/>
    <lineage>
        <taxon>unclassified sequences</taxon>
        <taxon>metagenomes</taxon>
        <taxon>ecological metagenomes</taxon>
    </lineage>
</organism>
<evidence type="ECO:0008006" key="2">
    <source>
        <dbReference type="Google" id="ProtNLM"/>
    </source>
</evidence>
<proteinExistence type="predicted"/>
<dbReference type="EMBL" id="UINC01197284">
    <property type="protein sequence ID" value="SVE14688.1"/>
    <property type="molecule type" value="Genomic_DNA"/>
</dbReference>
<dbReference type="GO" id="GO:0006355">
    <property type="term" value="P:regulation of DNA-templated transcription"/>
    <property type="evidence" value="ECO:0007669"/>
    <property type="project" value="InterPro"/>
</dbReference>
<dbReference type="AlphaFoldDB" id="A0A383B5N5"/>
<name>A0A383B5N5_9ZZZZ</name>
<dbReference type="SUPFAM" id="SSF47598">
    <property type="entry name" value="Ribbon-helix-helix"/>
    <property type="match status" value="1"/>
</dbReference>
<protein>
    <recommendedName>
        <fullName evidence="2">Ribbon-helix-helix protein CopG domain-containing protein</fullName>
    </recommendedName>
</protein>
<evidence type="ECO:0000313" key="1">
    <source>
        <dbReference type="EMBL" id="SVE14688.1"/>
    </source>
</evidence>